<accession>A0A8T0KY21</accession>
<sequence length="88" mass="10030">MKKKVVDEEQECLKLEKMKNMKPGVFDSEGVYSVPNIVVPMLDSVFGSRVWMYSVPLKEFAWKLHRYGAILFDEGGGCKVGGVRRFGR</sequence>
<dbReference type="Proteomes" id="UP000743370">
    <property type="component" value="Unassembled WGS sequence"/>
</dbReference>
<comment type="caution">
    <text evidence="1">The sequence shown here is derived from an EMBL/GenBank/DDBJ whole genome shotgun (WGS) entry which is preliminary data.</text>
</comment>
<organism evidence="1 2">
    <name type="scientific">Phaseolus angularis</name>
    <name type="common">Azuki bean</name>
    <name type="synonym">Vigna angularis</name>
    <dbReference type="NCBI Taxonomy" id="3914"/>
    <lineage>
        <taxon>Eukaryota</taxon>
        <taxon>Viridiplantae</taxon>
        <taxon>Streptophyta</taxon>
        <taxon>Embryophyta</taxon>
        <taxon>Tracheophyta</taxon>
        <taxon>Spermatophyta</taxon>
        <taxon>Magnoliopsida</taxon>
        <taxon>eudicotyledons</taxon>
        <taxon>Gunneridae</taxon>
        <taxon>Pentapetalae</taxon>
        <taxon>rosids</taxon>
        <taxon>fabids</taxon>
        <taxon>Fabales</taxon>
        <taxon>Fabaceae</taxon>
        <taxon>Papilionoideae</taxon>
        <taxon>50 kb inversion clade</taxon>
        <taxon>NPAAA clade</taxon>
        <taxon>indigoferoid/millettioid clade</taxon>
        <taxon>Phaseoleae</taxon>
        <taxon>Vigna</taxon>
    </lineage>
</organism>
<evidence type="ECO:0000313" key="2">
    <source>
        <dbReference type="Proteomes" id="UP000743370"/>
    </source>
</evidence>
<dbReference type="AlphaFoldDB" id="A0A8T0KY21"/>
<evidence type="ECO:0000313" key="1">
    <source>
        <dbReference type="EMBL" id="KAG2404564.1"/>
    </source>
</evidence>
<name>A0A8T0KY21_PHAAN</name>
<protein>
    <submittedName>
        <fullName evidence="1">Uncharacterized protein</fullName>
    </submittedName>
</protein>
<proteinExistence type="predicted"/>
<reference evidence="1 2" key="1">
    <citation type="submission" date="2020-05" db="EMBL/GenBank/DDBJ databases">
        <title>Vigna angularis (adzuki bean) Var. LongXiaoDou No. 4 denovo assembly.</title>
        <authorList>
            <person name="Xiang H."/>
        </authorList>
    </citation>
    <scope>NUCLEOTIDE SEQUENCE [LARGE SCALE GENOMIC DNA]</scope>
    <source>
        <tissue evidence="1">Leaf</tissue>
    </source>
</reference>
<dbReference type="EMBL" id="JABFOF010000002">
    <property type="protein sequence ID" value="KAG2404564.1"/>
    <property type="molecule type" value="Genomic_DNA"/>
</dbReference>
<gene>
    <name evidence="1" type="ORF">HKW66_Vig0114860</name>
</gene>